<reference evidence="1 2" key="1">
    <citation type="journal article" date="2006" name="J. Gen. Virol.">
        <title>Genome sequences of two frog herpesviruses.</title>
        <authorList>
            <person name="Davison A.J."/>
            <person name="Cunningham C."/>
            <person name="Sauerbier W."/>
            <person name="McKinnell R.G."/>
        </authorList>
    </citation>
    <scope>NUCLEOTIDE SEQUENCE [LARGE SCALE GENOMIC DNA]</scope>
    <source>
        <strain evidence="1">ATCC VR-568</strain>
    </source>
</reference>
<sequence length="170" mass="19503">MEQSIPPARSIYHITSLKSTLAVLVNLRSVDDKLKLLSSTEFYLCESANCDCMFRFLEPESEFHKIDYGDIFSYLPGTLTAVAVLFEDTDKLVMLDGRHRVYTCEIAELDEHIRQGRRVPPKRRLRAQNLYCFLTKLGLVERHRKILKGVLQPCSSADCSPKLSRRHSIA</sequence>
<organism evidence="1 2">
    <name type="scientific">Ranid herpesvirus 2</name>
    <dbReference type="NCBI Taxonomy" id="389214"/>
    <lineage>
        <taxon>Viruses</taxon>
        <taxon>Duplodnaviria</taxon>
        <taxon>Heunggongvirae</taxon>
        <taxon>Peploviricota</taxon>
        <taxon>Herviviricetes</taxon>
        <taxon>Herpesvirales</taxon>
        <taxon>Alloherpesviridae</taxon>
        <taxon>Batravirus</taxon>
        <taxon>Batravirus ranidallo2</taxon>
    </lineage>
</organism>
<dbReference type="KEGG" id="vg:5179450"/>
<name>Q14W43_9VIRU</name>
<protein>
    <submittedName>
        <fullName evidence="1">ORF63</fullName>
    </submittedName>
</protein>
<evidence type="ECO:0000313" key="1">
    <source>
        <dbReference type="EMBL" id="ABG25693.1"/>
    </source>
</evidence>
<keyword evidence="2" id="KW-1185">Reference proteome</keyword>
<dbReference type="EMBL" id="DQ665652">
    <property type="protein sequence ID" value="ABG25693.1"/>
    <property type="molecule type" value="Genomic_DNA"/>
</dbReference>
<dbReference type="GeneID" id="5179450"/>
<proteinExistence type="predicted"/>
<evidence type="ECO:0000313" key="2">
    <source>
        <dbReference type="Proteomes" id="UP000120576"/>
    </source>
</evidence>
<dbReference type="RefSeq" id="YP_656571.1">
    <property type="nucleotide sequence ID" value="NC_008210.1"/>
</dbReference>
<accession>Q14W43</accession>
<dbReference type="Proteomes" id="UP000120576">
    <property type="component" value="Genome"/>
</dbReference>